<comment type="caution">
    <text evidence="5">The sequence shown here is derived from an EMBL/GenBank/DDBJ whole genome shotgun (WGS) entry which is preliminary data.</text>
</comment>
<accession>A0AA39INY8</accession>
<reference evidence="5" key="1">
    <citation type="submission" date="2023-06" db="EMBL/GenBank/DDBJ databases">
        <title>Genomic analysis of the entomopathogenic nematode Steinernema hermaphroditum.</title>
        <authorList>
            <person name="Schwarz E.M."/>
            <person name="Heppert J.K."/>
            <person name="Baniya A."/>
            <person name="Schwartz H.T."/>
            <person name="Tan C.-H."/>
            <person name="Antoshechkin I."/>
            <person name="Sternberg P.W."/>
            <person name="Goodrich-Blair H."/>
            <person name="Dillman A.R."/>
        </authorList>
    </citation>
    <scope>NUCLEOTIDE SEQUENCE</scope>
    <source>
        <strain evidence="5">PS9179</strain>
        <tissue evidence="5">Whole animal</tissue>
    </source>
</reference>
<dbReference type="InterPro" id="IPR002486">
    <property type="entry name" value="Col_cuticle_N"/>
</dbReference>
<evidence type="ECO:0000256" key="1">
    <source>
        <dbReference type="ARBA" id="ARBA00022737"/>
    </source>
</evidence>
<proteinExistence type="predicted"/>
<protein>
    <recommendedName>
        <fullName evidence="4">Nematode cuticle collagen N-terminal domain-containing protein</fullName>
    </recommendedName>
</protein>
<keyword evidence="3" id="KW-0472">Membrane</keyword>
<feature type="domain" description="Nematode cuticle collagen N-terminal" evidence="4">
    <location>
        <begin position="8"/>
        <end position="58"/>
    </location>
</feature>
<keyword evidence="6" id="KW-1185">Reference proteome</keyword>
<evidence type="ECO:0000259" key="4">
    <source>
        <dbReference type="SMART" id="SM01088"/>
    </source>
</evidence>
<dbReference type="PANTHER" id="PTHR24637:SF194">
    <property type="entry name" value="CUTICLE COLLAGEN 10-RELATED"/>
    <property type="match status" value="1"/>
</dbReference>
<dbReference type="Proteomes" id="UP001175271">
    <property type="component" value="Unassembled WGS sequence"/>
</dbReference>
<sequence length="170" mass="18482">MFEEKLIVGLATACSTLAVLSCLFVIPSLYQTINEVHEDVVGGVQLFRVETDSAWTEMMDVQISVSAPSKPRENPFNSIFREKRQFGGLPSYCQCELSRPSCPPGPPGPPGQPGQPGQPGTPGPRGEDARTNWVPITCPPASKIKTSACISLELWVHSVRVLQGTELIYE</sequence>
<organism evidence="5 6">
    <name type="scientific">Steinernema hermaphroditum</name>
    <dbReference type="NCBI Taxonomy" id="289476"/>
    <lineage>
        <taxon>Eukaryota</taxon>
        <taxon>Metazoa</taxon>
        <taxon>Ecdysozoa</taxon>
        <taxon>Nematoda</taxon>
        <taxon>Chromadorea</taxon>
        <taxon>Rhabditida</taxon>
        <taxon>Tylenchina</taxon>
        <taxon>Panagrolaimomorpha</taxon>
        <taxon>Strongyloidoidea</taxon>
        <taxon>Steinernematidae</taxon>
        <taxon>Steinernema</taxon>
    </lineage>
</organism>
<keyword evidence="1" id="KW-0677">Repeat</keyword>
<dbReference type="SMART" id="SM01088">
    <property type="entry name" value="Col_cuticle_N"/>
    <property type="match status" value="1"/>
</dbReference>
<dbReference type="EMBL" id="JAUCMV010000001">
    <property type="protein sequence ID" value="KAK0426478.1"/>
    <property type="molecule type" value="Genomic_DNA"/>
</dbReference>
<keyword evidence="3" id="KW-0812">Transmembrane</keyword>
<keyword evidence="3" id="KW-1133">Transmembrane helix</keyword>
<evidence type="ECO:0000256" key="2">
    <source>
        <dbReference type="SAM" id="MobiDB-lite"/>
    </source>
</evidence>
<evidence type="ECO:0000313" key="5">
    <source>
        <dbReference type="EMBL" id="KAK0426478.1"/>
    </source>
</evidence>
<dbReference type="PROSITE" id="PS51257">
    <property type="entry name" value="PROKAR_LIPOPROTEIN"/>
    <property type="match status" value="1"/>
</dbReference>
<dbReference type="GO" id="GO:0042302">
    <property type="term" value="F:structural constituent of cuticle"/>
    <property type="evidence" value="ECO:0007669"/>
    <property type="project" value="InterPro"/>
</dbReference>
<dbReference type="PANTHER" id="PTHR24637">
    <property type="entry name" value="COLLAGEN"/>
    <property type="match status" value="1"/>
</dbReference>
<evidence type="ECO:0000313" key="6">
    <source>
        <dbReference type="Proteomes" id="UP001175271"/>
    </source>
</evidence>
<feature type="transmembrane region" description="Helical" evidence="3">
    <location>
        <begin position="6"/>
        <end position="26"/>
    </location>
</feature>
<dbReference type="AlphaFoldDB" id="A0AA39INY8"/>
<evidence type="ECO:0000256" key="3">
    <source>
        <dbReference type="SAM" id="Phobius"/>
    </source>
</evidence>
<dbReference type="Gene3D" id="1.20.5.320">
    <property type="entry name" value="6-Phosphogluconate Dehydrogenase, domain 3"/>
    <property type="match status" value="1"/>
</dbReference>
<gene>
    <name evidence="5" type="ORF">QR680_009731</name>
</gene>
<dbReference type="Pfam" id="PF01484">
    <property type="entry name" value="Col_cuticle_N"/>
    <property type="match status" value="1"/>
</dbReference>
<feature type="region of interest" description="Disordered" evidence="2">
    <location>
        <begin position="100"/>
        <end position="132"/>
    </location>
</feature>
<name>A0AA39INY8_9BILA</name>
<feature type="compositionally biased region" description="Pro residues" evidence="2">
    <location>
        <begin position="101"/>
        <end position="113"/>
    </location>
</feature>